<evidence type="ECO:0000313" key="3">
    <source>
        <dbReference type="Proteomes" id="UP000245202"/>
    </source>
</evidence>
<evidence type="ECO:0000259" key="1">
    <source>
        <dbReference type="PROSITE" id="PS51462"/>
    </source>
</evidence>
<organism evidence="2 3">
    <name type="scientific">Paenibacillus agaridevorans</name>
    <dbReference type="NCBI Taxonomy" id="171404"/>
    <lineage>
        <taxon>Bacteria</taxon>
        <taxon>Bacillati</taxon>
        <taxon>Bacillota</taxon>
        <taxon>Bacilli</taxon>
        <taxon>Bacillales</taxon>
        <taxon>Paenibacillaceae</taxon>
        <taxon>Paenibacillus</taxon>
    </lineage>
</organism>
<dbReference type="InterPro" id="IPR015797">
    <property type="entry name" value="NUDIX_hydrolase-like_dom_sf"/>
</dbReference>
<dbReference type="PANTHER" id="PTHR10885">
    <property type="entry name" value="ISOPENTENYL-DIPHOSPHATE DELTA-ISOMERASE"/>
    <property type="match status" value="1"/>
</dbReference>
<dbReference type="GO" id="GO:0016787">
    <property type="term" value="F:hydrolase activity"/>
    <property type="evidence" value="ECO:0007669"/>
    <property type="project" value="UniProtKB-KW"/>
</dbReference>
<dbReference type="EMBL" id="BDQX01000197">
    <property type="protein sequence ID" value="GBG09208.1"/>
    <property type="molecule type" value="Genomic_DNA"/>
</dbReference>
<sequence>MPEERFDIYDESMNHLGTAARSEAHKHGYWHRTFHCWLLRQEDGRLLVRFQRRQLTKDTNPGCYDTTAAGHLAAGETMRDAARELEEELGIKVRFEELIPLMQVREDVSGIAAGELFIDREVSDVFGLVSNLPLSEFRLQREEVYGIYEAELADMLALFRGELEYVEADGAELSEAGDGLTSCVRKVLAKEFVTRDNSYYIDAMLGLRDMQK</sequence>
<keyword evidence="2" id="KW-0378">Hydrolase</keyword>
<keyword evidence="3" id="KW-1185">Reference proteome</keyword>
<dbReference type="SUPFAM" id="SSF55811">
    <property type="entry name" value="Nudix"/>
    <property type="match status" value="1"/>
</dbReference>
<proteinExistence type="predicted"/>
<dbReference type="Gene3D" id="3.90.79.10">
    <property type="entry name" value="Nucleoside Triphosphate Pyrophosphohydrolase"/>
    <property type="match status" value="1"/>
</dbReference>
<protein>
    <submittedName>
        <fullName evidence="2">NUDIX hydrolase</fullName>
    </submittedName>
</protein>
<feature type="domain" description="Nudix hydrolase" evidence="1">
    <location>
        <begin position="29"/>
        <end position="178"/>
    </location>
</feature>
<dbReference type="InterPro" id="IPR000086">
    <property type="entry name" value="NUDIX_hydrolase_dom"/>
</dbReference>
<dbReference type="Proteomes" id="UP000245202">
    <property type="component" value="Unassembled WGS sequence"/>
</dbReference>
<reference evidence="2 3" key="1">
    <citation type="submission" date="2017-08" db="EMBL/GenBank/DDBJ databases">
        <title>Substantial Increase in Enzyme Production by Combined Drug-Resistance Mutations in Paenibacillus agaridevorans.</title>
        <authorList>
            <person name="Tanaka Y."/>
            <person name="Funane K."/>
            <person name="Hosaka T."/>
            <person name="Shiwa Y."/>
            <person name="Fujita N."/>
            <person name="Miyazaki T."/>
            <person name="Yoshikawa H."/>
            <person name="Murakami K."/>
            <person name="Kasahara K."/>
            <person name="Inaoka T."/>
            <person name="Hiraga Y."/>
            <person name="Ochi K."/>
        </authorList>
    </citation>
    <scope>NUCLEOTIDE SEQUENCE [LARGE SCALE GENOMIC DNA]</scope>
    <source>
        <strain evidence="2 3">T-3040</strain>
    </source>
</reference>
<evidence type="ECO:0000313" key="2">
    <source>
        <dbReference type="EMBL" id="GBG09208.1"/>
    </source>
</evidence>
<dbReference type="RefSeq" id="WP_108993995.1">
    <property type="nucleotide sequence ID" value="NZ_BDQX01000197.1"/>
</dbReference>
<dbReference type="PANTHER" id="PTHR10885:SF0">
    <property type="entry name" value="ISOPENTENYL-DIPHOSPHATE DELTA-ISOMERASE"/>
    <property type="match status" value="1"/>
</dbReference>
<dbReference type="PROSITE" id="PS51462">
    <property type="entry name" value="NUDIX"/>
    <property type="match status" value="1"/>
</dbReference>
<gene>
    <name evidence="2" type="ORF">PAT3040_03849</name>
</gene>
<accession>A0A2R5EVZ0</accession>
<dbReference type="CDD" id="cd04692">
    <property type="entry name" value="NUDIX_Hydrolase"/>
    <property type="match status" value="1"/>
</dbReference>
<dbReference type="AlphaFoldDB" id="A0A2R5EVZ0"/>
<comment type="caution">
    <text evidence="2">The sequence shown here is derived from an EMBL/GenBank/DDBJ whole genome shotgun (WGS) entry which is preliminary data.</text>
</comment>
<name>A0A2R5EVZ0_9BACL</name>
<dbReference type="Pfam" id="PF00293">
    <property type="entry name" value="NUDIX"/>
    <property type="match status" value="1"/>
</dbReference>